<dbReference type="EMBL" id="LANX01000001">
    <property type="protein sequence ID" value="KJV69368.1"/>
    <property type="molecule type" value="Genomic_DNA"/>
</dbReference>
<keyword evidence="2" id="KW-1185">Reference proteome</keyword>
<evidence type="ECO:0000313" key="2">
    <source>
        <dbReference type="Proteomes" id="UP000033562"/>
    </source>
</evidence>
<dbReference type="Pfam" id="PF04860">
    <property type="entry name" value="Phage_portal"/>
    <property type="match status" value="1"/>
</dbReference>
<organism evidence="1 2">
    <name type="scientific">Candidatus Neoehrlichia procyonis str. RAC413</name>
    <dbReference type="NCBI Taxonomy" id="1359163"/>
    <lineage>
        <taxon>Bacteria</taxon>
        <taxon>Pseudomonadati</taxon>
        <taxon>Pseudomonadota</taxon>
        <taxon>Alphaproteobacteria</taxon>
        <taxon>Rickettsiales</taxon>
        <taxon>Anaplasmataceae</taxon>
        <taxon>Candidatus Neoehrlichia</taxon>
    </lineage>
</organism>
<gene>
    <name evidence="1" type="ORF">NLO413_0758</name>
</gene>
<dbReference type="RefSeq" id="WP_045809096.1">
    <property type="nucleotide sequence ID" value="NZ_LANX01000001.1"/>
</dbReference>
<dbReference type="OrthoDB" id="9134461at2"/>
<dbReference type="STRING" id="1359163.NLO413_0758"/>
<dbReference type="Proteomes" id="UP000033562">
    <property type="component" value="Unassembled WGS sequence"/>
</dbReference>
<comment type="caution">
    <text evidence="1">The sequence shown here is derived from an EMBL/GenBank/DDBJ whole genome shotgun (WGS) entry which is preliminary data.</text>
</comment>
<dbReference type="InterPro" id="IPR006944">
    <property type="entry name" value="Phage/GTA_portal"/>
</dbReference>
<sequence>MKKIFNLFNKTSKFSNTFSTFLQFTTNALWEDRNYINFAENGYIKNVIAFRAINMIASAVASVPLILSKVTKNGTFQINKHPLLSLISRPNGNISKAEFIEGIITYKLISGNAYILSVENNNMIPKELYLLRPDRVEIIPEKENTPLTYRYKVSNVSYDFKVNKLTNLCNILHLKNFHPLNDWYGLSPIEAAAYSIDQHNQSGSWNQAMLQNGARPSGALIVNTTKNSNGTLTQEQYQRLKSQIDEFYTGPTNSGRPILLEGGLEWKEMSLSPKDMDFIESKNSSARDIALAFGIPPQLLGIPGDNTYNNLAEARLALWEQTILPQLENILSHFNSWLTPQFEHSMVLSYDKDSISILTEKRQKLWQYVQNSTFMTINEKRSAFGLPPINNGNTL</sequence>
<dbReference type="PATRIC" id="fig|1359163.3.peg.730"/>
<dbReference type="AlphaFoldDB" id="A0A0F3NMS5"/>
<dbReference type="InterPro" id="IPR006427">
    <property type="entry name" value="Portal_HK97"/>
</dbReference>
<dbReference type="NCBIfam" id="TIGR01537">
    <property type="entry name" value="portal_HK97"/>
    <property type="match status" value="1"/>
</dbReference>
<reference evidence="1 2" key="1">
    <citation type="submission" date="2015-02" db="EMBL/GenBank/DDBJ databases">
        <title>Genome Sequencing of Rickettsiales.</title>
        <authorList>
            <person name="Daugherty S.C."/>
            <person name="Su Q."/>
            <person name="Abolude K."/>
            <person name="Beier-Sexton M."/>
            <person name="Carlyon J.A."/>
            <person name="Carter R."/>
            <person name="Day N.P."/>
            <person name="Dumler S.J."/>
            <person name="Dyachenko V."/>
            <person name="Godinez A."/>
            <person name="Kurtti T.J."/>
            <person name="Lichay M."/>
            <person name="Mullins K.E."/>
            <person name="Ott S."/>
            <person name="Pappas-Brown V."/>
            <person name="Paris D.H."/>
            <person name="Patel P."/>
            <person name="Richards A.L."/>
            <person name="Sadzewicz L."/>
            <person name="Sears K."/>
            <person name="Seidman D."/>
            <person name="Sengamalay N."/>
            <person name="Stenos J."/>
            <person name="Tallon L.J."/>
            <person name="Vincent G."/>
            <person name="Fraser C.M."/>
            <person name="Munderloh U."/>
            <person name="Dunning-Hotopp J.C."/>
        </authorList>
    </citation>
    <scope>NUCLEOTIDE SEQUENCE [LARGE SCALE GENOMIC DNA]</scope>
    <source>
        <strain evidence="1 2">RAC413</strain>
    </source>
</reference>
<name>A0A0F3NMS5_9RICK</name>
<evidence type="ECO:0000313" key="1">
    <source>
        <dbReference type="EMBL" id="KJV69368.1"/>
    </source>
</evidence>
<proteinExistence type="predicted"/>
<protein>
    <submittedName>
        <fullName evidence="1">Phage portal protein, HK97 family</fullName>
    </submittedName>
</protein>
<accession>A0A0F3NMS5</accession>